<accession>A0A0A8YV12</accession>
<proteinExistence type="predicted"/>
<dbReference type="AlphaFoldDB" id="A0A0A8YV12"/>
<evidence type="ECO:0000256" key="1">
    <source>
        <dbReference type="SAM" id="MobiDB-lite"/>
    </source>
</evidence>
<reference evidence="2" key="1">
    <citation type="submission" date="2014-09" db="EMBL/GenBank/DDBJ databases">
        <authorList>
            <person name="Magalhaes I.L.F."/>
            <person name="Oliveira U."/>
            <person name="Santos F.R."/>
            <person name="Vidigal T.H.D.A."/>
            <person name="Brescovit A.D."/>
            <person name="Santos A.J."/>
        </authorList>
    </citation>
    <scope>NUCLEOTIDE SEQUENCE</scope>
    <source>
        <tissue evidence="2">Shoot tissue taken approximately 20 cm above the soil surface</tissue>
    </source>
</reference>
<feature type="region of interest" description="Disordered" evidence="1">
    <location>
        <begin position="1"/>
        <end position="33"/>
    </location>
</feature>
<dbReference type="EMBL" id="GBRH01269560">
    <property type="protein sequence ID" value="JAD28335.1"/>
    <property type="molecule type" value="Transcribed_RNA"/>
</dbReference>
<name>A0A0A8YV12_ARUDO</name>
<protein>
    <submittedName>
        <fullName evidence="2">Uncharacterized protein</fullName>
    </submittedName>
</protein>
<sequence>MLRRASAESDRWGSQSSRIGSVWSNLGSYGLVV</sequence>
<feature type="compositionally biased region" description="Polar residues" evidence="1">
    <location>
        <begin position="12"/>
        <end position="27"/>
    </location>
</feature>
<organism evidence="2">
    <name type="scientific">Arundo donax</name>
    <name type="common">Giant reed</name>
    <name type="synonym">Donax arundinaceus</name>
    <dbReference type="NCBI Taxonomy" id="35708"/>
    <lineage>
        <taxon>Eukaryota</taxon>
        <taxon>Viridiplantae</taxon>
        <taxon>Streptophyta</taxon>
        <taxon>Embryophyta</taxon>
        <taxon>Tracheophyta</taxon>
        <taxon>Spermatophyta</taxon>
        <taxon>Magnoliopsida</taxon>
        <taxon>Liliopsida</taxon>
        <taxon>Poales</taxon>
        <taxon>Poaceae</taxon>
        <taxon>PACMAD clade</taxon>
        <taxon>Arundinoideae</taxon>
        <taxon>Arundineae</taxon>
        <taxon>Arundo</taxon>
    </lineage>
</organism>
<evidence type="ECO:0000313" key="2">
    <source>
        <dbReference type="EMBL" id="JAD28335.1"/>
    </source>
</evidence>
<feature type="compositionally biased region" description="Basic and acidic residues" evidence="1">
    <location>
        <begin position="1"/>
        <end position="11"/>
    </location>
</feature>
<reference evidence="2" key="2">
    <citation type="journal article" date="2015" name="Data Brief">
        <title>Shoot transcriptome of the giant reed, Arundo donax.</title>
        <authorList>
            <person name="Barrero R.A."/>
            <person name="Guerrero F.D."/>
            <person name="Moolhuijzen P."/>
            <person name="Goolsby J.A."/>
            <person name="Tidwell J."/>
            <person name="Bellgard S.E."/>
            <person name="Bellgard M.I."/>
        </authorList>
    </citation>
    <scope>NUCLEOTIDE SEQUENCE</scope>
    <source>
        <tissue evidence="2">Shoot tissue taken approximately 20 cm above the soil surface</tissue>
    </source>
</reference>